<name>A0A2G8LA28_STIJA</name>
<evidence type="ECO:0000256" key="1">
    <source>
        <dbReference type="SAM" id="MobiDB-lite"/>
    </source>
</evidence>
<dbReference type="PROSITE" id="PS51154">
    <property type="entry name" value="MACRO"/>
    <property type="match status" value="1"/>
</dbReference>
<dbReference type="Gene3D" id="3.40.220.10">
    <property type="entry name" value="Leucine Aminopeptidase, subunit E, domain 1"/>
    <property type="match status" value="1"/>
</dbReference>
<dbReference type="CDD" id="cd02905">
    <property type="entry name" value="Macro_GDAP2-like"/>
    <property type="match status" value="1"/>
</dbReference>
<comment type="caution">
    <text evidence="3">The sequence shown here is derived from an EMBL/GenBank/DDBJ whole genome shotgun (WGS) entry which is preliminary data.</text>
</comment>
<protein>
    <recommendedName>
        <fullName evidence="2">Macro domain-containing protein</fullName>
    </recommendedName>
</protein>
<dbReference type="PANTHER" id="PTHR11106">
    <property type="entry name" value="GANGLIOSIDE INDUCED DIFFERENTIATION ASSOCIATED PROTEIN 2-RELATED"/>
    <property type="match status" value="1"/>
</dbReference>
<evidence type="ECO:0000313" key="4">
    <source>
        <dbReference type="Proteomes" id="UP000230750"/>
    </source>
</evidence>
<dbReference type="SMART" id="SM00506">
    <property type="entry name" value="A1pp"/>
    <property type="match status" value="1"/>
</dbReference>
<dbReference type="InterPro" id="IPR035793">
    <property type="entry name" value="Macro_GDAP2"/>
</dbReference>
<feature type="domain" description="Macro" evidence="2">
    <location>
        <begin position="35"/>
        <end position="216"/>
    </location>
</feature>
<reference evidence="3 4" key="1">
    <citation type="journal article" date="2017" name="PLoS Biol.">
        <title>The sea cucumber genome provides insights into morphological evolution and visceral regeneration.</title>
        <authorList>
            <person name="Zhang X."/>
            <person name="Sun L."/>
            <person name="Yuan J."/>
            <person name="Sun Y."/>
            <person name="Gao Y."/>
            <person name="Zhang L."/>
            <person name="Li S."/>
            <person name="Dai H."/>
            <person name="Hamel J.F."/>
            <person name="Liu C."/>
            <person name="Yu Y."/>
            <person name="Liu S."/>
            <person name="Lin W."/>
            <person name="Guo K."/>
            <person name="Jin S."/>
            <person name="Xu P."/>
            <person name="Storey K.B."/>
            <person name="Huan P."/>
            <person name="Zhang T."/>
            <person name="Zhou Y."/>
            <person name="Zhang J."/>
            <person name="Lin C."/>
            <person name="Li X."/>
            <person name="Xing L."/>
            <person name="Huo D."/>
            <person name="Sun M."/>
            <person name="Wang L."/>
            <person name="Mercier A."/>
            <person name="Li F."/>
            <person name="Yang H."/>
            <person name="Xiang J."/>
        </authorList>
    </citation>
    <scope>NUCLEOTIDE SEQUENCE [LARGE SCALE GENOMIC DNA]</scope>
    <source>
        <strain evidence="3">Shaxun</strain>
        <tissue evidence="3">Muscle</tissue>
    </source>
</reference>
<dbReference type="EMBL" id="MRZV01000157">
    <property type="protein sequence ID" value="PIK57000.1"/>
    <property type="molecule type" value="Genomic_DNA"/>
</dbReference>
<accession>A0A2G8LA28</accession>
<sequence length="298" mass="33796">MDTLKSASEVVSIKSLSRWSEMDIPKYSPSDQFKESPFPCRPDLNQKLRISEENGVYLETMALVHPTSENLREPNKFTDQVYEVAGPDLLKEVKNEILHCRTGDAVLTKGYHLRARYLIHTVGPRFNIKYKTAAESALYNCYRQTLLLAKENHISSIALGAIHTARRGYPPEEGAHIAIRTIRRILEKHADAFDTIVLTISGIDESVYPDILRLYFPRSEEEEQWAVDLLPDDIGNADGEPFIPERKIRITGDPTNRDEDGDFPFSRGIGESPDEDEINARGHALPLLRKIPTQSKQI</sequence>
<dbReference type="Pfam" id="PF01661">
    <property type="entry name" value="Macro"/>
    <property type="match status" value="1"/>
</dbReference>
<keyword evidence="4" id="KW-1185">Reference proteome</keyword>
<dbReference type="InterPro" id="IPR002589">
    <property type="entry name" value="Macro_dom"/>
</dbReference>
<dbReference type="InterPro" id="IPR043472">
    <property type="entry name" value="Macro_dom-like"/>
</dbReference>
<feature type="region of interest" description="Disordered" evidence="1">
    <location>
        <begin position="250"/>
        <end position="284"/>
    </location>
</feature>
<dbReference type="OrthoDB" id="365077at2759"/>
<evidence type="ECO:0000259" key="2">
    <source>
        <dbReference type="PROSITE" id="PS51154"/>
    </source>
</evidence>
<dbReference type="STRING" id="307972.A0A2G8LA28"/>
<dbReference type="Proteomes" id="UP000230750">
    <property type="component" value="Unassembled WGS sequence"/>
</dbReference>
<dbReference type="AlphaFoldDB" id="A0A2G8LA28"/>
<organism evidence="3 4">
    <name type="scientific">Stichopus japonicus</name>
    <name type="common">Sea cucumber</name>
    <dbReference type="NCBI Taxonomy" id="307972"/>
    <lineage>
        <taxon>Eukaryota</taxon>
        <taxon>Metazoa</taxon>
        <taxon>Echinodermata</taxon>
        <taxon>Eleutherozoa</taxon>
        <taxon>Echinozoa</taxon>
        <taxon>Holothuroidea</taxon>
        <taxon>Aspidochirotacea</taxon>
        <taxon>Aspidochirotida</taxon>
        <taxon>Stichopodidae</taxon>
        <taxon>Apostichopus</taxon>
    </lineage>
</organism>
<dbReference type="SUPFAM" id="SSF52949">
    <property type="entry name" value="Macro domain-like"/>
    <property type="match status" value="1"/>
</dbReference>
<proteinExistence type="predicted"/>
<dbReference type="PANTHER" id="PTHR11106:SF72">
    <property type="entry name" value="GANGLIOSIDE-INDUCED DIFFERENTIATION-ASSOCIATED PROTEIN 2"/>
    <property type="match status" value="1"/>
</dbReference>
<gene>
    <name evidence="3" type="ORF">BSL78_06091</name>
</gene>
<evidence type="ECO:0000313" key="3">
    <source>
        <dbReference type="EMBL" id="PIK57000.1"/>
    </source>
</evidence>